<evidence type="ECO:0008006" key="3">
    <source>
        <dbReference type="Google" id="ProtNLM"/>
    </source>
</evidence>
<dbReference type="CDD" id="cd09272">
    <property type="entry name" value="RNase_HI_RT_Ty1"/>
    <property type="match status" value="1"/>
</dbReference>
<dbReference type="PANTHER" id="PTHR11439">
    <property type="entry name" value="GAG-POL-RELATED RETROTRANSPOSON"/>
    <property type="match status" value="1"/>
</dbReference>
<organism evidence="1 2">
    <name type="scientific">Cinchona calisaya</name>
    <dbReference type="NCBI Taxonomy" id="153742"/>
    <lineage>
        <taxon>Eukaryota</taxon>
        <taxon>Viridiplantae</taxon>
        <taxon>Streptophyta</taxon>
        <taxon>Embryophyta</taxon>
        <taxon>Tracheophyta</taxon>
        <taxon>Spermatophyta</taxon>
        <taxon>Magnoliopsida</taxon>
        <taxon>eudicotyledons</taxon>
        <taxon>Gunneridae</taxon>
        <taxon>Pentapetalae</taxon>
        <taxon>asterids</taxon>
        <taxon>lamiids</taxon>
        <taxon>Gentianales</taxon>
        <taxon>Rubiaceae</taxon>
        <taxon>Cinchonoideae</taxon>
        <taxon>Cinchoneae</taxon>
        <taxon>Cinchona</taxon>
    </lineage>
</organism>
<dbReference type="AlphaFoldDB" id="A0ABD2Z4K2"/>
<proteinExistence type="predicted"/>
<comment type="caution">
    <text evidence="1">The sequence shown here is derived from an EMBL/GenBank/DDBJ whole genome shotgun (WGS) entry which is preliminary data.</text>
</comment>
<sequence>MVCRRPDISQAVSVVSIYMSCPGKTHWQAVKWILIYLRGTSNTCLEFGRNNNTLIGFVDSDYVGDLDKRRSLTSYVFCIGGCAVSWKATLQHVVALSTTEAEYMAITEAIKEALWLKGLFGELNLLQDVITIHCDSQSAIHLTKDQMYHERTKHIDVKYHFIRDTIAEKKVSVQKINTRDNPVDMFTKSLPVAKFKHCLDLIGVRVDD</sequence>
<protein>
    <recommendedName>
        <fullName evidence="3">Retrovirus-related Pol polyprotein from transposon TNT 1-94</fullName>
    </recommendedName>
</protein>
<dbReference type="PANTHER" id="PTHR11439:SF491">
    <property type="entry name" value="INTEGRASE CATALYTIC DOMAIN-CONTAINING PROTEIN"/>
    <property type="match status" value="1"/>
</dbReference>
<accession>A0ABD2Z4K2</accession>
<dbReference type="InterPro" id="IPR036397">
    <property type="entry name" value="RNaseH_sf"/>
</dbReference>
<reference evidence="1 2" key="1">
    <citation type="submission" date="2024-11" db="EMBL/GenBank/DDBJ databases">
        <title>A near-complete genome assembly of Cinchona calisaya.</title>
        <authorList>
            <person name="Lian D.C."/>
            <person name="Zhao X.W."/>
            <person name="Wei L."/>
        </authorList>
    </citation>
    <scope>NUCLEOTIDE SEQUENCE [LARGE SCALE GENOMIC DNA]</scope>
    <source>
        <tissue evidence="1">Nenye</tissue>
    </source>
</reference>
<evidence type="ECO:0000313" key="2">
    <source>
        <dbReference type="Proteomes" id="UP001630127"/>
    </source>
</evidence>
<keyword evidence="2" id="KW-1185">Reference proteome</keyword>
<name>A0ABD2Z4K2_9GENT</name>
<dbReference type="Proteomes" id="UP001630127">
    <property type="component" value="Unassembled WGS sequence"/>
</dbReference>
<dbReference type="Gene3D" id="3.30.420.10">
    <property type="entry name" value="Ribonuclease H-like superfamily/Ribonuclease H"/>
    <property type="match status" value="1"/>
</dbReference>
<evidence type="ECO:0000313" key="1">
    <source>
        <dbReference type="EMBL" id="KAL3514409.1"/>
    </source>
</evidence>
<dbReference type="EMBL" id="JBJUIK010000011">
    <property type="protein sequence ID" value="KAL3514409.1"/>
    <property type="molecule type" value="Genomic_DNA"/>
</dbReference>
<gene>
    <name evidence="1" type="ORF">ACH5RR_027126</name>
</gene>